<dbReference type="SUPFAM" id="SSF54791">
    <property type="entry name" value="Eukaryotic type KH-domain (KH-domain type I)"/>
    <property type="match status" value="1"/>
</dbReference>
<organism evidence="3 4">
    <name type="scientific">Phytophthora megakarya</name>
    <dbReference type="NCBI Taxonomy" id="4795"/>
    <lineage>
        <taxon>Eukaryota</taxon>
        <taxon>Sar</taxon>
        <taxon>Stramenopiles</taxon>
        <taxon>Oomycota</taxon>
        <taxon>Peronosporomycetes</taxon>
        <taxon>Peronosporales</taxon>
        <taxon>Peronosporaceae</taxon>
        <taxon>Phytophthora</taxon>
    </lineage>
</organism>
<name>A0A225WW64_9STRA</name>
<dbReference type="InterPro" id="IPR036612">
    <property type="entry name" value="KH_dom_type_1_sf"/>
</dbReference>
<dbReference type="PROSITE" id="PS50084">
    <property type="entry name" value="KH_TYPE_1"/>
    <property type="match status" value="1"/>
</dbReference>
<keyword evidence="1" id="KW-0694">RNA-binding</keyword>
<evidence type="ECO:0000259" key="2">
    <source>
        <dbReference type="SMART" id="SM00322"/>
    </source>
</evidence>
<sequence length="394" mass="44440">MSSRTCNTAQSQSKSLAIPQHVPVGAVIGKGGSYCKALRENHGVSCSVNSSDRKVTLKGSRSGLTNAEEELAGLFASFAITRLGEERVFEVVASDGPTRWWSFEKDKEKTSDEQVAEYPYRLQQSGRAVETPSQSESWIQEFRPEDAANVMSYLVETPSELPPQLKLAFGKLCFKLKSIRCENSTIAWPELQKLRNFDDFATRWSNFCGRTSPSIVALMDDLEEWMEKGVEPQKSLSVHVEGSHGKTYALKYHLVDGQWEFHNAYTKRHVRGTYDVVLDNDTSFRIRAVTREKLSKNTSADIQRYLDISIPDDDFFHTKVALNQTAPSGMHLKFAAKSKVLVDANGLRFSINYLDQQHEEVRLECRLATEEKETLTTKSNEAQVLLEKVLQVLS</sequence>
<keyword evidence="4" id="KW-1185">Reference proteome</keyword>
<evidence type="ECO:0000256" key="1">
    <source>
        <dbReference type="PROSITE-ProRule" id="PRU00117"/>
    </source>
</evidence>
<feature type="domain" description="K Homology" evidence="2">
    <location>
        <begin position="10"/>
        <end position="76"/>
    </location>
</feature>
<dbReference type="Proteomes" id="UP000198211">
    <property type="component" value="Unassembled WGS sequence"/>
</dbReference>
<dbReference type="InterPro" id="IPR004088">
    <property type="entry name" value="KH_dom_type_1"/>
</dbReference>
<dbReference type="GO" id="GO:0003723">
    <property type="term" value="F:RNA binding"/>
    <property type="evidence" value="ECO:0007669"/>
    <property type="project" value="UniProtKB-UniRule"/>
</dbReference>
<accession>A0A225WW64</accession>
<dbReference type="CDD" id="cd00105">
    <property type="entry name" value="KH-I"/>
    <property type="match status" value="1"/>
</dbReference>
<dbReference type="Gene3D" id="3.30.1370.10">
    <property type="entry name" value="K Homology domain, type 1"/>
    <property type="match status" value="1"/>
</dbReference>
<dbReference type="OrthoDB" id="90120at2759"/>
<gene>
    <name evidence="3" type="ORF">PHMEG_0004136</name>
</gene>
<proteinExistence type="predicted"/>
<dbReference type="AlphaFoldDB" id="A0A225WW64"/>
<dbReference type="SMART" id="SM00322">
    <property type="entry name" value="KH"/>
    <property type="match status" value="1"/>
</dbReference>
<evidence type="ECO:0000313" key="4">
    <source>
        <dbReference type="Proteomes" id="UP000198211"/>
    </source>
</evidence>
<reference evidence="4" key="1">
    <citation type="submission" date="2017-03" db="EMBL/GenBank/DDBJ databases">
        <title>Phytopthora megakarya and P. palmivora, two closely related causual agents of cacao black pod achieved similar genome size and gene model numbers by different mechanisms.</title>
        <authorList>
            <person name="Ali S."/>
            <person name="Shao J."/>
            <person name="Larry D.J."/>
            <person name="Kronmiller B."/>
            <person name="Shen D."/>
            <person name="Strem M.D."/>
            <person name="Melnick R.L."/>
            <person name="Guiltinan M.J."/>
            <person name="Tyler B.M."/>
            <person name="Meinhardt L.W."/>
            <person name="Bailey B.A."/>
        </authorList>
    </citation>
    <scope>NUCLEOTIDE SEQUENCE [LARGE SCALE GENOMIC DNA]</scope>
    <source>
        <strain evidence="4">zdho120</strain>
    </source>
</reference>
<protein>
    <recommendedName>
        <fullName evidence="2">K Homology domain-containing protein</fullName>
    </recommendedName>
</protein>
<dbReference type="Pfam" id="PF00013">
    <property type="entry name" value="KH_1"/>
    <property type="match status" value="1"/>
</dbReference>
<dbReference type="InterPro" id="IPR004087">
    <property type="entry name" value="KH_dom"/>
</dbReference>
<dbReference type="EMBL" id="NBNE01000236">
    <property type="protein sequence ID" value="OWZ21329.1"/>
    <property type="molecule type" value="Genomic_DNA"/>
</dbReference>
<comment type="caution">
    <text evidence="3">The sequence shown here is derived from an EMBL/GenBank/DDBJ whole genome shotgun (WGS) entry which is preliminary data.</text>
</comment>
<evidence type="ECO:0000313" key="3">
    <source>
        <dbReference type="EMBL" id="OWZ21329.1"/>
    </source>
</evidence>